<organism evidence="2 3">
    <name type="scientific">Streptomyces triculaminicus</name>
    <dbReference type="NCBI Taxonomy" id="2816232"/>
    <lineage>
        <taxon>Bacteria</taxon>
        <taxon>Bacillati</taxon>
        <taxon>Actinomycetota</taxon>
        <taxon>Actinomycetes</taxon>
        <taxon>Kitasatosporales</taxon>
        <taxon>Streptomycetaceae</taxon>
        <taxon>Streptomyces</taxon>
    </lineage>
</organism>
<dbReference type="Pfam" id="PF13646">
    <property type="entry name" value="HEAT_2"/>
    <property type="match status" value="1"/>
</dbReference>
<name>A0A939FVF8_9ACTN</name>
<dbReference type="InterPro" id="IPR002110">
    <property type="entry name" value="Ankyrin_rpt"/>
</dbReference>
<dbReference type="SUPFAM" id="SSF48371">
    <property type="entry name" value="ARM repeat"/>
    <property type="match status" value="1"/>
</dbReference>
<feature type="repeat" description="ANK" evidence="1">
    <location>
        <begin position="74"/>
        <end position="106"/>
    </location>
</feature>
<dbReference type="Proteomes" id="UP000664781">
    <property type="component" value="Unassembled WGS sequence"/>
</dbReference>
<protein>
    <submittedName>
        <fullName evidence="2">Uncharacterized protein</fullName>
    </submittedName>
</protein>
<dbReference type="PROSITE" id="PS50088">
    <property type="entry name" value="ANK_REPEAT"/>
    <property type="match status" value="1"/>
</dbReference>
<evidence type="ECO:0000313" key="3">
    <source>
        <dbReference type="Proteomes" id="UP000664781"/>
    </source>
</evidence>
<dbReference type="Pfam" id="PF12796">
    <property type="entry name" value="Ank_2"/>
    <property type="match status" value="1"/>
</dbReference>
<evidence type="ECO:0000313" key="2">
    <source>
        <dbReference type="EMBL" id="MBO0657453.1"/>
    </source>
</evidence>
<proteinExistence type="predicted"/>
<comment type="caution">
    <text evidence="2">The sequence shown here is derived from an EMBL/GenBank/DDBJ whole genome shotgun (WGS) entry which is preliminary data.</text>
</comment>
<reference evidence="2" key="1">
    <citation type="submission" date="2021-03" db="EMBL/GenBank/DDBJ databases">
        <title>Streptomyces strains.</title>
        <authorList>
            <person name="Lund M.B."/>
            <person name="Toerring T."/>
        </authorList>
    </citation>
    <scope>NUCLEOTIDE SEQUENCE</scope>
    <source>
        <strain evidence="2">JCM 4242</strain>
    </source>
</reference>
<dbReference type="Gene3D" id="1.25.40.20">
    <property type="entry name" value="Ankyrin repeat-containing domain"/>
    <property type="match status" value="1"/>
</dbReference>
<dbReference type="AlphaFoldDB" id="A0A939FVF8"/>
<accession>A0A939FVF8</accession>
<dbReference type="EMBL" id="JAFMOF010000010">
    <property type="protein sequence ID" value="MBO0657453.1"/>
    <property type="molecule type" value="Genomic_DNA"/>
</dbReference>
<gene>
    <name evidence="2" type="ORF">J1792_33495</name>
</gene>
<dbReference type="InterPro" id="IPR016024">
    <property type="entry name" value="ARM-type_fold"/>
</dbReference>
<evidence type="ECO:0000256" key="1">
    <source>
        <dbReference type="PROSITE-ProRule" id="PRU00023"/>
    </source>
</evidence>
<keyword evidence="3" id="KW-1185">Reference proteome</keyword>
<keyword evidence="1" id="KW-0040">ANK repeat</keyword>
<dbReference type="InterPro" id="IPR011989">
    <property type="entry name" value="ARM-like"/>
</dbReference>
<dbReference type="InterPro" id="IPR036770">
    <property type="entry name" value="Ankyrin_rpt-contain_sf"/>
</dbReference>
<dbReference type="SUPFAM" id="SSF48403">
    <property type="entry name" value="Ankyrin repeat"/>
    <property type="match status" value="1"/>
</dbReference>
<sequence length="419" mass="45647">MTSPEHPLLTAVRNGDTKAVAALLQEEYGTTHARGPHVAAALRLAADALDHRVLDALLKLADLDAMDLDGVDADGRTPLLRAVDRGAHDIATALHFAGADPKVTDREGRDALALARHWHTTGTGAGVYRRTVRDGNDEICRELVIGEQTVRDGHTAILTHLERCCGIVTPFAELLDRAMAEPEVDHPVWGAAVVAAAARKGPALPPVWDAATALRHDPDPLARYFGADVLRCINLYDESGEDEEAPFDTPLVDLFLPWVEQEEDPRVMRPLAAGLTDALDPRAEKPLHALTRYPDAQVRSWAVGGLHWQVQQASADALAAVLACTRDADARVREVACRALLRARADDPAPCDALAARLSDPEEAVRVTAAVQLALRDDHRGDALLNALADTVDQTSPYYWPLYDVWRHRQKGEPVNRDQ</sequence>
<dbReference type="Gene3D" id="1.25.10.10">
    <property type="entry name" value="Leucine-rich Repeat Variant"/>
    <property type="match status" value="1"/>
</dbReference>
<dbReference type="RefSeq" id="WP_207248985.1">
    <property type="nucleotide sequence ID" value="NZ_JAFMOF010000010.1"/>
</dbReference>